<sequence>MGLPTKSFQCSNCGYVIEIPQGAPKPVNCPRCGAPAMMIHRLDKGPPGGRKGRGGGPPWQRNAT</sequence>
<dbReference type="InterPro" id="IPR024934">
    <property type="entry name" value="Rubredoxin-like_dom"/>
</dbReference>
<evidence type="ECO:0000313" key="3">
    <source>
        <dbReference type="EMBL" id="PUA34080.1"/>
    </source>
</evidence>
<feature type="compositionally biased region" description="Gly residues" evidence="1">
    <location>
        <begin position="46"/>
        <end position="57"/>
    </location>
</feature>
<evidence type="ECO:0000259" key="2">
    <source>
        <dbReference type="PROSITE" id="PS50903"/>
    </source>
</evidence>
<dbReference type="SUPFAM" id="SSF57802">
    <property type="entry name" value="Rubredoxin-like"/>
    <property type="match status" value="1"/>
</dbReference>
<name>A0A2R7Y974_9ARCH</name>
<reference evidence="3 4" key="1">
    <citation type="submission" date="2017-04" db="EMBL/GenBank/DDBJ databases">
        <title>Draft Aigarchaeota genome from a New Zealand hot spring.</title>
        <authorList>
            <person name="Reysenbach A.-L."/>
            <person name="Donaho J.A."/>
            <person name="Gerhart J."/>
            <person name="Kelley J.F."/>
            <person name="Kouba K."/>
            <person name="Podar M."/>
            <person name="Stott M."/>
        </authorList>
    </citation>
    <scope>NUCLEOTIDE SEQUENCE [LARGE SCALE GENOMIC DNA]</scope>
    <source>
        <strain evidence="3">NZ13_MG1</strain>
    </source>
</reference>
<feature type="region of interest" description="Disordered" evidence="1">
    <location>
        <begin position="41"/>
        <end position="64"/>
    </location>
</feature>
<dbReference type="Proteomes" id="UP000244066">
    <property type="component" value="Unassembled WGS sequence"/>
</dbReference>
<proteinExistence type="predicted"/>
<comment type="caution">
    <text evidence="3">The sequence shown here is derived from an EMBL/GenBank/DDBJ whole genome shotgun (WGS) entry which is preliminary data.</text>
</comment>
<evidence type="ECO:0000313" key="4">
    <source>
        <dbReference type="Proteomes" id="UP000244066"/>
    </source>
</evidence>
<feature type="domain" description="Rubredoxin-like" evidence="2">
    <location>
        <begin position="5"/>
        <end position="42"/>
    </location>
</feature>
<dbReference type="EMBL" id="NDWU01000003">
    <property type="protein sequence ID" value="PUA34080.1"/>
    <property type="molecule type" value="Genomic_DNA"/>
</dbReference>
<gene>
    <name evidence="3" type="ORF">B9J98_01485</name>
</gene>
<dbReference type="Gene3D" id="2.20.28.10">
    <property type="match status" value="1"/>
</dbReference>
<accession>A0A2R7Y974</accession>
<dbReference type="AlphaFoldDB" id="A0A2R7Y974"/>
<dbReference type="PROSITE" id="PS50903">
    <property type="entry name" value="RUBREDOXIN_LIKE"/>
    <property type="match status" value="1"/>
</dbReference>
<protein>
    <recommendedName>
        <fullName evidence="2">Rubredoxin-like domain-containing protein</fullName>
    </recommendedName>
</protein>
<organism evidence="3 4">
    <name type="scientific">Candidatus Terraquivivens tikiterensis</name>
    <dbReference type="NCBI Taxonomy" id="1980982"/>
    <lineage>
        <taxon>Archaea</taxon>
        <taxon>Nitrososphaerota</taxon>
        <taxon>Candidatus Wolframiiraptoraceae</taxon>
        <taxon>Candidatus Terraquivivens</taxon>
    </lineage>
</organism>
<dbReference type="GO" id="GO:0005506">
    <property type="term" value="F:iron ion binding"/>
    <property type="evidence" value="ECO:0007669"/>
    <property type="project" value="InterPro"/>
</dbReference>
<evidence type="ECO:0000256" key="1">
    <source>
        <dbReference type="SAM" id="MobiDB-lite"/>
    </source>
</evidence>